<dbReference type="Gene3D" id="6.20.210.20">
    <property type="entry name" value="THAP domain"/>
    <property type="match status" value="1"/>
</dbReference>
<sequence length="186" mass="21795">MVKNCSVTGCKNTWQPNSNITYHAFPLQDEKRLAQWISVTQLKNIKITCTKYICSAHFTTQSFEEHCAIKRLKKDAVPSIFKDTFQAIDNVPRREDTLHDFHNVPEISMDVLNQDMNVETSTVTEKRTVSVQTPVKYLQDCEEVLRLRREVQLLQQKLKRRDTRIVNTQQLISQQKDNSITHKYNK</sequence>
<evidence type="ECO:0000256" key="3">
    <source>
        <dbReference type="ARBA" id="ARBA00022833"/>
    </source>
</evidence>
<dbReference type="PROSITE" id="PS50950">
    <property type="entry name" value="ZF_THAP"/>
    <property type="match status" value="1"/>
</dbReference>
<keyword evidence="3" id="KW-0862">Zinc</keyword>
<gene>
    <name evidence="7" type="ORF">DMN91_000698</name>
</gene>
<dbReference type="Pfam" id="PF05485">
    <property type="entry name" value="THAP"/>
    <property type="match status" value="1"/>
</dbReference>
<dbReference type="InterPro" id="IPR052224">
    <property type="entry name" value="THAP_domain_protein"/>
</dbReference>
<dbReference type="PANTHER" id="PTHR46927:SF3">
    <property type="entry name" value="THAP-TYPE DOMAIN-CONTAINING PROTEIN"/>
    <property type="match status" value="1"/>
</dbReference>
<evidence type="ECO:0000256" key="4">
    <source>
        <dbReference type="ARBA" id="ARBA00023125"/>
    </source>
</evidence>
<evidence type="ECO:0000313" key="7">
    <source>
        <dbReference type="EMBL" id="RLU26900.1"/>
    </source>
</evidence>
<dbReference type="EMBL" id="QOIP01000001">
    <property type="protein sequence ID" value="RLU26900.1"/>
    <property type="molecule type" value="Genomic_DNA"/>
</dbReference>
<dbReference type="Proteomes" id="UP000279307">
    <property type="component" value="Chromosome 1"/>
</dbReference>
<dbReference type="GO" id="GO:0003677">
    <property type="term" value="F:DNA binding"/>
    <property type="evidence" value="ECO:0007669"/>
    <property type="project" value="UniProtKB-UniRule"/>
</dbReference>
<dbReference type="AlphaFoldDB" id="A0A3L8E2E2"/>
<keyword evidence="1" id="KW-0479">Metal-binding</keyword>
<dbReference type="SUPFAM" id="SSF57716">
    <property type="entry name" value="Glucocorticoid receptor-like (DNA-binding domain)"/>
    <property type="match status" value="1"/>
</dbReference>
<proteinExistence type="predicted"/>
<evidence type="ECO:0000256" key="5">
    <source>
        <dbReference type="PROSITE-ProRule" id="PRU00309"/>
    </source>
</evidence>
<dbReference type="SMART" id="SM00692">
    <property type="entry name" value="DM3"/>
    <property type="match status" value="1"/>
</dbReference>
<dbReference type="InterPro" id="IPR038441">
    <property type="entry name" value="THAP_Znf_sf"/>
</dbReference>
<dbReference type="InterPro" id="IPR006612">
    <property type="entry name" value="THAP_Znf"/>
</dbReference>
<evidence type="ECO:0000256" key="2">
    <source>
        <dbReference type="ARBA" id="ARBA00022771"/>
    </source>
</evidence>
<comment type="caution">
    <text evidence="7">The sequence shown here is derived from an EMBL/GenBank/DDBJ whole genome shotgun (WGS) entry which is preliminary data.</text>
</comment>
<accession>A0A3L8E2E2</accession>
<keyword evidence="2 5" id="KW-0863">Zinc-finger</keyword>
<keyword evidence="4 5" id="KW-0238">DNA-binding</keyword>
<reference evidence="7 8" key="1">
    <citation type="journal article" date="2018" name="Genome Res.">
        <title>The genomic architecture and molecular evolution of ant odorant receptors.</title>
        <authorList>
            <person name="McKenzie S.K."/>
            <person name="Kronauer D.J.C."/>
        </authorList>
    </citation>
    <scope>NUCLEOTIDE SEQUENCE [LARGE SCALE GENOMIC DNA]</scope>
    <source>
        <strain evidence="7">Clonal line C1</strain>
    </source>
</reference>
<feature type="domain" description="THAP-type" evidence="6">
    <location>
        <begin position="1"/>
        <end position="81"/>
    </location>
</feature>
<dbReference type="PANTHER" id="PTHR46927">
    <property type="entry name" value="AGAP005574-PA"/>
    <property type="match status" value="1"/>
</dbReference>
<evidence type="ECO:0000259" key="6">
    <source>
        <dbReference type="PROSITE" id="PS50950"/>
    </source>
</evidence>
<protein>
    <recommendedName>
        <fullName evidence="6">THAP-type domain-containing protein</fullName>
    </recommendedName>
</protein>
<dbReference type="SMART" id="SM00980">
    <property type="entry name" value="THAP"/>
    <property type="match status" value="1"/>
</dbReference>
<evidence type="ECO:0000256" key="1">
    <source>
        <dbReference type="ARBA" id="ARBA00022723"/>
    </source>
</evidence>
<name>A0A3L8E2E2_OOCBI</name>
<organism evidence="7 8">
    <name type="scientific">Ooceraea biroi</name>
    <name type="common">Clonal raider ant</name>
    <name type="synonym">Cerapachys biroi</name>
    <dbReference type="NCBI Taxonomy" id="2015173"/>
    <lineage>
        <taxon>Eukaryota</taxon>
        <taxon>Metazoa</taxon>
        <taxon>Ecdysozoa</taxon>
        <taxon>Arthropoda</taxon>
        <taxon>Hexapoda</taxon>
        <taxon>Insecta</taxon>
        <taxon>Pterygota</taxon>
        <taxon>Neoptera</taxon>
        <taxon>Endopterygota</taxon>
        <taxon>Hymenoptera</taxon>
        <taxon>Apocrita</taxon>
        <taxon>Aculeata</taxon>
        <taxon>Formicoidea</taxon>
        <taxon>Formicidae</taxon>
        <taxon>Dorylinae</taxon>
        <taxon>Ooceraea</taxon>
    </lineage>
</organism>
<evidence type="ECO:0000313" key="8">
    <source>
        <dbReference type="Proteomes" id="UP000279307"/>
    </source>
</evidence>
<dbReference type="GO" id="GO:0008270">
    <property type="term" value="F:zinc ion binding"/>
    <property type="evidence" value="ECO:0007669"/>
    <property type="project" value="UniProtKB-KW"/>
</dbReference>
<dbReference type="OrthoDB" id="7551222at2759"/>